<dbReference type="Proteomes" id="UP000664357">
    <property type="component" value="Unassembled WGS sequence"/>
</dbReference>
<evidence type="ECO:0000313" key="1">
    <source>
        <dbReference type="EMBL" id="MEO1771846.1"/>
    </source>
</evidence>
<reference evidence="1 2" key="1">
    <citation type="submission" date="2021-03" db="EMBL/GenBank/DDBJ databases">
        <authorList>
            <person name="Gilmore M.S."/>
            <person name="Schwartzman J."/>
            <person name="Van Tyne D."/>
            <person name="Martin M."/>
            <person name="Earl A.M."/>
            <person name="Manson A.L."/>
            <person name="Straub T."/>
            <person name="Salamzade R."/>
            <person name="Saavedra J."/>
            <person name="Lebreton F."/>
            <person name="Prichula J."/>
            <person name="Schaufler K."/>
            <person name="Gaca A."/>
            <person name="Sgardioli B."/>
            <person name="Wagenaar J."/>
            <person name="Strong T."/>
        </authorList>
    </citation>
    <scope>NUCLEOTIDE SEQUENCE [LARGE SCALE GENOMIC DNA]</scope>
    <source>
        <strain evidence="1 2">665A</strain>
    </source>
</reference>
<comment type="caution">
    <text evidence="1">The sequence shown here is derived from an EMBL/GenBank/DDBJ whole genome shotgun (WGS) entry which is preliminary data.</text>
</comment>
<protein>
    <submittedName>
        <fullName evidence="1">Uncharacterized protein</fullName>
    </submittedName>
</protein>
<dbReference type="EMBL" id="JAFREL020000003">
    <property type="protein sequence ID" value="MEO1771846.1"/>
    <property type="molecule type" value="Genomic_DNA"/>
</dbReference>
<proteinExistence type="predicted"/>
<keyword evidence="2" id="KW-1185">Reference proteome</keyword>
<gene>
    <name evidence="1" type="ORF">JZO67_003828</name>
</gene>
<sequence length="60" mass="7015">MKSCLGHLFVLEMNHLIEIEEALVEKPVLAFSFCQSDLIDLQNHFFIEIIPFEEIARCLH</sequence>
<organism evidence="1 2">
    <name type="scientific">Candidatus Enterococcus ferrettii</name>
    <dbReference type="NCBI Taxonomy" id="2815324"/>
    <lineage>
        <taxon>Bacteria</taxon>
        <taxon>Bacillati</taxon>
        <taxon>Bacillota</taxon>
        <taxon>Bacilli</taxon>
        <taxon>Lactobacillales</taxon>
        <taxon>Enterococcaceae</taxon>
        <taxon>Enterococcus</taxon>
    </lineage>
</organism>
<reference evidence="1 2" key="2">
    <citation type="submission" date="2024-02" db="EMBL/GenBank/DDBJ databases">
        <title>The Genome Sequence of Enterococcus sp. DIV0159.</title>
        <authorList>
            <person name="Earl A."/>
            <person name="Manson A."/>
            <person name="Gilmore M."/>
            <person name="Sanders J."/>
            <person name="Shea T."/>
            <person name="Howe W."/>
            <person name="Livny J."/>
            <person name="Cuomo C."/>
            <person name="Neafsey D."/>
            <person name="Birren B."/>
        </authorList>
    </citation>
    <scope>NUCLEOTIDE SEQUENCE [LARGE SCALE GENOMIC DNA]</scope>
    <source>
        <strain evidence="1 2">665A</strain>
    </source>
</reference>
<evidence type="ECO:0000313" key="2">
    <source>
        <dbReference type="Proteomes" id="UP000664357"/>
    </source>
</evidence>
<accession>A0ABV0ETA6</accession>
<name>A0ABV0ETA6_9ENTE</name>